<dbReference type="GO" id="GO:0006310">
    <property type="term" value="P:DNA recombination"/>
    <property type="evidence" value="ECO:0007669"/>
    <property type="project" value="UniProtKB-KW"/>
</dbReference>
<evidence type="ECO:0000313" key="8">
    <source>
        <dbReference type="EMBL" id="RBO94333.1"/>
    </source>
</evidence>
<dbReference type="CDD" id="cd00093">
    <property type="entry name" value="HTH_XRE"/>
    <property type="match status" value="1"/>
</dbReference>
<dbReference type="GO" id="GO:0032196">
    <property type="term" value="P:transposition"/>
    <property type="evidence" value="ECO:0007669"/>
    <property type="project" value="UniProtKB-KW"/>
</dbReference>
<evidence type="ECO:0000256" key="3">
    <source>
        <dbReference type="ARBA" id="ARBA00023125"/>
    </source>
</evidence>
<dbReference type="EMBL" id="QNRE01000002">
    <property type="protein sequence ID" value="RBO94333.1"/>
    <property type="molecule type" value="Genomic_DNA"/>
</dbReference>
<dbReference type="Proteomes" id="UP000252586">
    <property type="component" value="Unassembled WGS sequence"/>
</dbReference>
<keyword evidence="4" id="KW-0233">DNA recombination</keyword>
<dbReference type="InterPro" id="IPR001584">
    <property type="entry name" value="Integrase_cat-core"/>
</dbReference>
<organism evidence="8 9">
    <name type="scientific">Nocardia puris</name>
    <dbReference type="NCBI Taxonomy" id="208602"/>
    <lineage>
        <taxon>Bacteria</taxon>
        <taxon>Bacillati</taxon>
        <taxon>Actinomycetota</taxon>
        <taxon>Actinomycetes</taxon>
        <taxon>Mycobacteriales</taxon>
        <taxon>Nocardiaceae</taxon>
        <taxon>Nocardia</taxon>
    </lineage>
</organism>
<reference evidence="8 9" key="1">
    <citation type="submission" date="2018-06" db="EMBL/GenBank/DDBJ databases">
        <title>Genomic Encyclopedia of Type Strains, Phase IV (KMG-IV): sequencing the most valuable type-strain genomes for metagenomic binning, comparative biology and taxonomic classification.</title>
        <authorList>
            <person name="Goeker M."/>
        </authorList>
    </citation>
    <scope>NUCLEOTIDE SEQUENCE [LARGE SCALE GENOMIC DNA]</scope>
    <source>
        <strain evidence="8 9">DSM 44599</strain>
    </source>
</reference>
<dbReference type="PROSITE" id="PS50994">
    <property type="entry name" value="INTEGRASE"/>
    <property type="match status" value="1"/>
</dbReference>
<dbReference type="AlphaFoldDB" id="A0A366DW79"/>
<keyword evidence="3" id="KW-0238">DNA-binding</keyword>
<comment type="similarity">
    <text evidence="1">Belongs to the transposase IS21/IS408/IS1162 family.</text>
</comment>
<keyword evidence="9" id="KW-1185">Reference proteome</keyword>
<feature type="domain" description="HTH IS21-type" evidence="6">
    <location>
        <begin position="5"/>
        <end position="66"/>
    </location>
</feature>
<dbReference type="GO" id="GO:0015074">
    <property type="term" value="P:DNA integration"/>
    <property type="evidence" value="ECO:0007669"/>
    <property type="project" value="InterPro"/>
</dbReference>
<feature type="compositionally biased region" description="Basic residues" evidence="5">
    <location>
        <begin position="356"/>
        <end position="370"/>
    </location>
</feature>
<proteinExistence type="inferred from homology"/>
<dbReference type="PANTHER" id="PTHR35004:SF7">
    <property type="entry name" value="INTEGRASE PROTEIN"/>
    <property type="match status" value="1"/>
</dbReference>
<dbReference type="PANTHER" id="PTHR35004">
    <property type="entry name" value="TRANSPOSASE RV3428C-RELATED"/>
    <property type="match status" value="1"/>
</dbReference>
<keyword evidence="2" id="KW-0815">Transposition</keyword>
<dbReference type="InterPro" id="IPR017894">
    <property type="entry name" value="HTH_IS21_transposase_type"/>
</dbReference>
<evidence type="ECO:0000256" key="4">
    <source>
        <dbReference type="ARBA" id="ARBA00023172"/>
    </source>
</evidence>
<dbReference type="PROSITE" id="PS50531">
    <property type="entry name" value="HTH_IS21"/>
    <property type="match status" value="1"/>
</dbReference>
<protein>
    <submittedName>
        <fullName evidence="8">Transposase</fullName>
    </submittedName>
</protein>
<evidence type="ECO:0000256" key="5">
    <source>
        <dbReference type="SAM" id="MobiDB-lite"/>
    </source>
</evidence>
<evidence type="ECO:0000256" key="2">
    <source>
        <dbReference type="ARBA" id="ARBA00022578"/>
    </source>
</evidence>
<gene>
    <name evidence="8" type="ORF">DFR74_102756</name>
</gene>
<feature type="compositionally biased region" description="Basic and acidic residues" evidence="5">
    <location>
        <begin position="341"/>
        <end position="355"/>
    </location>
</feature>
<feature type="domain" description="Integrase catalytic" evidence="7">
    <location>
        <begin position="120"/>
        <end position="294"/>
    </location>
</feature>
<evidence type="ECO:0000259" key="7">
    <source>
        <dbReference type="PROSITE" id="PS50994"/>
    </source>
</evidence>
<dbReference type="InterPro" id="IPR001387">
    <property type="entry name" value="Cro/C1-type_HTH"/>
</dbReference>
<feature type="region of interest" description="Disordered" evidence="5">
    <location>
        <begin position="329"/>
        <end position="411"/>
    </location>
</feature>
<name>A0A366DW79_9NOCA</name>
<dbReference type="GO" id="GO:0003677">
    <property type="term" value="F:DNA binding"/>
    <property type="evidence" value="ECO:0007669"/>
    <property type="project" value="UniProtKB-KW"/>
</dbReference>
<evidence type="ECO:0000313" key="9">
    <source>
        <dbReference type="Proteomes" id="UP000252586"/>
    </source>
</evidence>
<evidence type="ECO:0000259" key="6">
    <source>
        <dbReference type="PROSITE" id="PS50531"/>
    </source>
</evidence>
<comment type="caution">
    <text evidence="8">The sequence shown here is derived from an EMBL/GenBank/DDBJ whole genome shotgun (WGS) entry which is preliminary data.</text>
</comment>
<dbReference type="STRING" id="1210090.GCA_001613185_05247"/>
<sequence>MLTCEEDVEISALRARGWTISQIARHTGRDRKTIRAYLAGERSPGARKRHRRDPFEPFVDYVTARLAEDPHLWAQTLMDELEPLGFPLSYQSLTRDIRARGLRPVYQACRTATERPNAVIPHAPGGETQWDWVDLPNPPDAWGWGGCAHLLVGSLSHSGRWRGYLAPSTDQPHLIEGLDRVARALGGVTGSWRFDRMSTVCHPASGQVTASFAAVLKYYAFAPAICPPRRGNRKGVVEKANHTAAQRWWCTLADETTPEQAQASLDKFCSLRGDTRLRPTADGRATKAVGADETATRYQQLRSHLGTLKLHAAAEALPQVLEDATAQNLSATRPAHRHARHREDTPGDRAREGGRARRLPHLLHHRRRPGRPLPPRRDRGPLGHHHAFLRRTSTTRHRRTRLPATTRRGSRSTVSGCVATVFENLDRDHHQPWCRILG</sequence>
<accession>A0A366DW79</accession>
<dbReference type="Gene3D" id="1.10.10.60">
    <property type="entry name" value="Homeodomain-like"/>
    <property type="match status" value="1"/>
</dbReference>
<evidence type="ECO:0000256" key="1">
    <source>
        <dbReference type="ARBA" id="ARBA00009277"/>
    </source>
</evidence>
<feature type="compositionally biased region" description="Basic residues" evidence="5">
    <location>
        <begin position="382"/>
        <end position="401"/>
    </location>
</feature>